<dbReference type="Pfam" id="PF00589">
    <property type="entry name" value="Phage_integrase"/>
    <property type="match status" value="1"/>
</dbReference>
<evidence type="ECO:0000259" key="5">
    <source>
        <dbReference type="PROSITE" id="PS51898"/>
    </source>
</evidence>
<dbReference type="AlphaFoldDB" id="A0A0U1KWD5"/>
<keyword evidence="3" id="KW-0238">DNA-binding</keyword>
<dbReference type="PROSITE" id="PS51898">
    <property type="entry name" value="TYR_RECOMBINASE"/>
    <property type="match status" value="1"/>
</dbReference>
<name>A0A0U1KWD5_9FIRM</name>
<dbReference type="Proteomes" id="UP000049855">
    <property type="component" value="Unassembled WGS sequence"/>
</dbReference>
<comment type="similarity">
    <text evidence="1">Belongs to the 'phage' integrase family.</text>
</comment>
<dbReference type="InterPro" id="IPR002104">
    <property type="entry name" value="Integrase_catalytic"/>
</dbReference>
<feature type="domain" description="Tyr recombinase" evidence="5">
    <location>
        <begin position="172"/>
        <end position="341"/>
    </location>
</feature>
<reference evidence="7" key="1">
    <citation type="submission" date="2015-03" db="EMBL/GenBank/DDBJ databases">
        <authorList>
            <person name="Nijsse Bart"/>
        </authorList>
    </citation>
    <scope>NUCLEOTIDE SEQUENCE [LARGE SCALE GENOMIC DNA]</scope>
</reference>
<dbReference type="PANTHER" id="PTHR30629">
    <property type="entry name" value="PROPHAGE INTEGRASE"/>
    <property type="match status" value="1"/>
</dbReference>
<dbReference type="InterPro" id="IPR050808">
    <property type="entry name" value="Phage_Integrase"/>
</dbReference>
<dbReference type="EMBL" id="CTRP01000005">
    <property type="protein sequence ID" value="CQR71646.1"/>
    <property type="molecule type" value="Genomic_DNA"/>
</dbReference>
<evidence type="ECO:0000256" key="3">
    <source>
        <dbReference type="ARBA" id="ARBA00023125"/>
    </source>
</evidence>
<evidence type="ECO:0000313" key="7">
    <source>
        <dbReference type="Proteomes" id="UP000049855"/>
    </source>
</evidence>
<proteinExistence type="inferred from homology"/>
<dbReference type="InterPro" id="IPR013762">
    <property type="entry name" value="Integrase-like_cat_sf"/>
</dbReference>
<evidence type="ECO:0000313" key="6">
    <source>
        <dbReference type="EMBL" id="CQR71646.1"/>
    </source>
</evidence>
<dbReference type="InterPro" id="IPR010998">
    <property type="entry name" value="Integrase_recombinase_N"/>
</dbReference>
<evidence type="ECO:0000256" key="4">
    <source>
        <dbReference type="ARBA" id="ARBA00023172"/>
    </source>
</evidence>
<dbReference type="PANTHER" id="PTHR30629:SF2">
    <property type="entry name" value="PROPHAGE INTEGRASE INTS-RELATED"/>
    <property type="match status" value="1"/>
</dbReference>
<dbReference type="Gene3D" id="1.10.150.130">
    <property type="match status" value="1"/>
</dbReference>
<evidence type="ECO:0000256" key="1">
    <source>
        <dbReference type="ARBA" id="ARBA00008857"/>
    </source>
</evidence>
<organism evidence="6 7">
    <name type="scientific">Sporomusa ovata</name>
    <dbReference type="NCBI Taxonomy" id="2378"/>
    <lineage>
        <taxon>Bacteria</taxon>
        <taxon>Bacillati</taxon>
        <taxon>Bacillota</taxon>
        <taxon>Negativicutes</taxon>
        <taxon>Selenomonadales</taxon>
        <taxon>Sporomusaceae</taxon>
        <taxon>Sporomusa</taxon>
    </lineage>
</organism>
<dbReference type="SUPFAM" id="SSF56349">
    <property type="entry name" value="DNA breaking-rejoining enzymes"/>
    <property type="match status" value="1"/>
</dbReference>
<dbReference type="Gene3D" id="1.10.443.10">
    <property type="entry name" value="Intergrase catalytic core"/>
    <property type="match status" value="1"/>
</dbReference>
<dbReference type="InterPro" id="IPR011010">
    <property type="entry name" value="DNA_brk_join_enz"/>
</dbReference>
<keyword evidence="2" id="KW-0229">DNA integration</keyword>
<gene>
    <name evidence="6" type="ORF">SpAn4DRAFT_3512</name>
</gene>
<dbReference type="GO" id="GO:0006310">
    <property type="term" value="P:DNA recombination"/>
    <property type="evidence" value="ECO:0007669"/>
    <property type="project" value="UniProtKB-KW"/>
</dbReference>
<dbReference type="GO" id="GO:0015074">
    <property type="term" value="P:DNA integration"/>
    <property type="evidence" value="ECO:0007669"/>
    <property type="project" value="UniProtKB-KW"/>
</dbReference>
<accession>A0A0U1KWD5</accession>
<keyword evidence="7" id="KW-1185">Reference proteome</keyword>
<protein>
    <submittedName>
        <fullName evidence="6">Integrase, site-specific recombinase</fullName>
    </submittedName>
</protein>
<evidence type="ECO:0000256" key="2">
    <source>
        <dbReference type="ARBA" id="ARBA00022908"/>
    </source>
</evidence>
<dbReference type="GO" id="GO:0003677">
    <property type="term" value="F:DNA binding"/>
    <property type="evidence" value="ECO:0007669"/>
    <property type="project" value="UniProtKB-KW"/>
</dbReference>
<keyword evidence="4" id="KW-0233">DNA recombination</keyword>
<sequence>MPKMKNPNGYGSVFKLKGKRRRPYVARKTTGFDDRGYPIYQIIGYYEKPDQAMLALAAYNLDPYDLANRQLTFTEIYDLWVKQKYTDNGKKIKNGYAAAYKACSELYEMVFTDIRTAHMQKVLNEWEIGYASKKNMRILFGQLFNFAMQNDIVKKDYAEYITLEMPDEEGEQKHKPFTAEELAILWENSADKAAQLVLIYCYSGMRPTEFVKIKTEDVFLSDRYMIGGIKTKNSKNRAIPIAEKIYKFIESFYNPDNEYLLTDYDGPLSYDKLNWRYWKSLMEKLDMNHLPHDGRHTCATLLDNAGVNKTIVKKILGHAGLGTTEKVYTHKTIQQLVEAINLI</sequence>